<dbReference type="RefSeq" id="WP_256612741.1">
    <property type="nucleotide sequence ID" value="NZ_JANIBM010000052.1"/>
</dbReference>
<dbReference type="Proteomes" id="UP001524569">
    <property type="component" value="Unassembled WGS sequence"/>
</dbReference>
<sequence length="361" mass="39488">MDWTQILDTLNAMAPAERRQWALAAAGVAVAVTGLLWLESRIFGRRGRVGSWLAVRIASLIAAPLTFAVLVVPAQAVSGMEGLAVFYLSLFTAAPLLWFGCHIVCGSLMSPGFSRNESIALGFSGLAILAVPLTAYFAAQNPLHAAARQIGLRRELPADNPPLPYRAEPVTSYTLPGAGLIYTQSLRAEPGVRLQRVEQRLGGYWPAYDIEHPDYCTLGNDVHLMWSAQEPPPYLRLSWRQSDGRTAKAEFTPDMASADKSAPQIFSANFREDGLDPVAPIPRVRMQLILRKEGLPDYTEMLGNPPEAGEQRTTDCVTAGFERWRHSDGRRIRAAGVMFYLPSGGLPLRGVLEPSQSQPAH</sequence>
<keyword evidence="1" id="KW-1133">Transmembrane helix</keyword>
<evidence type="ECO:0000313" key="3">
    <source>
        <dbReference type="Proteomes" id="UP001524569"/>
    </source>
</evidence>
<protein>
    <submittedName>
        <fullName evidence="2">Uncharacterized protein</fullName>
    </submittedName>
</protein>
<keyword evidence="1" id="KW-0812">Transmembrane</keyword>
<reference evidence="2 3" key="1">
    <citation type="submission" date="2022-07" db="EMBL/GenBank/DDBJ databases">
        <title>Methylomonas rivi sp. nov., Methylomonas rosea sp. nov., Methylomonas aureus sp. nov. and Methylomonas subterranea sp. nov., four novel methanotrophs isolated from a freshwater creek and the deep terrestrial subsurface.</title>
        <authorList>
            <person name="Abin C."/>
            <person name="Sankaranarayanan K."/>
            <person name="Garner C."/>
            <person name="Sindelar R."/>
            <person name="Kotary K."/>
            <person name="Garner R."/>
            <person name="Barclay S."/>
            <person name="Lawson P."/>
            <person name="Krumholz L."/>
        </authorList>
    </citation>
    <scope>NUCLEOTIDE SEQUENCE [LARGE SCALE GENOMIC DNA]</scope>
    <source>
        <strain evidence="2 3">SURF-1</strain>
    </source>
</reference>
<keyword evidence="3" id="KW-1185">Reference proteome</keyword>
<keyword evidence="1" id="KW-0472">Membrane</keyword>
<gene>
    <name evidence="2" type="ORF">NP603_20575</name>
</gene>
<dbReference type="EMBL" id="JANIBM010000052">
    <property type="protein sequence ID" value="MCQ8183518.1"/>
    <property type="molecule type" value="Genomic_DNA"/>
</dbReference>
<accession>A0ABT1UMP9</accession>
<comment type="caution">
    <text evidence="2">The sequence shown here is derived from an EMBL/GenBank/DDBJ whole genome shotgun (WGS) entry which is preliminary data.</text>
</comment>
<feature type="transmembrane region" description="Helical" evidence="1">
    <location>
        <begin position="20"/>
        <end position="38"/>
    </location>
</feature>
<organism evidence="2 3">
    <name type="scientific">Methylomonas aurea</name>
    <dbReference type="NCBI Taxonomy" id="2952224"/>
    <lineage>
        <taxon>Bacteria</taxon>
        <taxon>Pseudomonadati</taxon>
        <taxon>Pseudomonadota</taxon>
        <taxon>Gammaproteobacteria</taxon>
        <taxon>Methylococcales</taxon>
        <taxon>Methylococcaceae</taxon>
        <taxon>Methylomonas</taxon>
    </lineage>
</organism>
<name>A0ABT1UMP9_9GAMM</name>
<feature type="transmembrane region" description="Helical" evidence="1">
    <location>
        <begin position="84"/>
        <end position="106"/>
    </location>
</feature>
<evidence type="ECO:0000313" key="2">
    <source>
        <dbReference type="EMBL" id="MCQ8183518.1"/>
    </source>
</evidence>
<proteinExistence type="predicted"/>
<feature type="transmembrane region" description="Helical" evidence="1">
    <location>
        <begin position="50"/>
        <end position="72"/>
    </location>
</feature>
<feature type="transmembrane region" description="Helical" evidence="1">
    <location>
        <begin position="118"/>
        <end position="139"/>
    </location>
</feature>
<evidence type="ECO:0000256" key="1">
    <source>
        <dbReference type="SAM" id="Phobius"/>
    </source>
</evidence>